<dbReference type="CDD" id="cd16148">
    <property type="entry name" value="sulfatase_like"/>
    <property type="match status" value="1"/>
</dbReference>
<dbReference type="AlphaFoldDB" id="A0A7J9SCT7"/>
<organism evidence="3 4">
    <name type="scientific">Halobellus ruber</name>
    <dbReference type="NCBI Taxonomy" id="2761102"/>
    <lineage>
        <taxon>Archaea</taxon>
        <taxon>Methanobacteriati</taxon>
        <taxon>Methanobacteriota</taxon>
        <taxon>Stenosarchaea group</taxon>
        <taxon>Halobacteria</taxon>
        <taxon>Halobacteriales</taxon>
        <taxon>Haloferacaceae</taxon>
        <taxon>Halobellus</taxon>
    </lineage>
</organism>
<sequence length="460" mass="50632">MKSIIWITIDSLRADHTSVHGYDRDTTPNLARIGEEGAVFEECIAHSVATAASTASIVTGTYPSRHQVAMGEAVGEIPEELSTAAELFSAAGYHTGCVTTNPRVSLVGADAGFDEFYDVSRSTLLQLSNLTTTVRFLTNLRSHSVGATTDSLAHSFSLILNDLARQWVESVPDDEPFFLYLHYNEPHRPYYPPLAWQDRFVDEIDASTTEAVEIAIDLHENATQYIADGLPLSDYEWEAVKAMYDAEIAYTDEMIGRLLEMIPSTADESAVVVTADHGELLGEQGLYGHLHTVIDPLIHIPAVASGIPGVSGRQSDIVQHADLMKTLLSAAGAETDQFDAAVNVASETREFAVSQERVVDYKAYTDRNPSFEVTGRPIGAINGLRTQNFKLVSHGSGSTLYRLPDEKHDISDEEHEQVERLRDALSEWRTRAGKPLTEPATEDDYDEATLERLADLGYRE</sequence>
<comment type="similarity">
    <text evidence="1">Belongs to the sulfatase family.</text>
</comment>
<keyword evidence="4" id="KW-1185">Reference proteome</keyword>
<dbReference type="InterPro" id="IPR000917">
    <property type="entry name" value="Sulfatase_N"/>
</dbReference>
<dbReference type="GO" id="GO:0004065">
    <property type="term" value="F:arylsulfatase activity"/>
    <property type="evidence" value="ECO:0007669"/>
    <property type="project" value="TreeGrafter"/>
</dbReference>
<dbReference type="RefSeq" id="WP_185191110.1">
    <property type="nucleotide sequence ID" value="NZ_JACKXD010000001.1"/>
</dbReference>
<dbReference type="Pfam" id="PF00884">
    <property type="entry name" value="Sulfatase"/>
    <property type="match status" value="1"/>
</dbReference>
<evidence type="ECO:0000259" key="2">
    <source>
        <dbReference type="Pfam" id="PF00884"/>
    </source>
</evidence>
<name>A0A7J9SCT7_9EURY</name>
<evidence type="ECO:0000256" key="1">
    <source>
        <dbReference type="ARBA" id="ARBA00008779"/>
    </source>
</evidence>
<reference evidence="3 4" key="1">
    <citation type="submission" date="2020-08" db="EMBL/GenBank/DDBJ databases">
        <authorList>
            <person name="Seo M.-J."/>
        </authorList>
    </citation>
    <scope>NUCLEOTIDE SEQUENCE [LARGE SCALE GENOMIC DNA]</scope>
    <source>
        <strain evidence="3 4">MBLA0160</strain>
    </source>
</reference>
<evidence type="ECO:0000313" key="3">
    <source>
        <dbReference type="EMBL" id="MBB6644720.1"/>
    </source>
</evidence>
<dbReference type="PANTHER" id="PTHR42693:SF33">
    <property type="entry name" value="ARYLSULFATASE"/>
    <property type="match status" value="1"/>
</dbReference>
<evidence type="ECO:0000313" key="4">
    <source>
        <dbReference type="Proteomes" id="UP000546257"/>
    </source>
</evidence>
<dbReference type="SUPFAM" id="SSF53649">
    <property type="entry name" value="Alkaline phosphatase-like"/>
    <property type="match status" value="1"/>
</dbReference>
<proteinExistence type="inferred from homology"/>
<comment type="caution">
    <text evidence="3">The sequence shown here is derived from an EMBL/GenBank/DDBJ whole genome shotgun (WGS) entry which is preliminary data.</text>
</comment>
<dbReference type="Gene3D" id="3.40.720.10">
    <property type="entry name" value="Alkaline Phosphatase, subunit A"/>
    <property type="match status" value="1"/>
</dbReference>
<dbReference type="InterPro" id="IPR050738">
    <property type="entry name" value="Sulfatase"/>
</dbReference>
<dbReference type="Proteomes" id="UP000546257">
    <property type="component" value="Unassembled WGS sequence"/>
</dbReference>
<dbReference type="EMBL" id="JACKXD010000001">
    <property type="protein sequence ID" value="MBB6644720.1"/>
    <property type="molecule type" value="Genomic_DNA"/>
</dbReference>
<feature type="domain" description="Sulfatase N-terminal" evidence="2">
    <location>
        <begin position="4"/>
        <end position="333"/>
    </location>
</feature>
<gene>
    <name evidence="3" type="ORF">H5V44_00085</name>
</gene>
<dbReference type="PANTHER" id="PTHR42693">
    <property type="entry name" value="ARYLSULFATASE FAMILY MEMBER"/>
    <property type="match status" value="1"/>
</dbReference>
<accession>A0A7J9SCT7</accession>
<dbReference type="InterPro" id="IPR017850">
    <property type="entry name" value="Alkaline_phosphatase_core_sf"/>
</dbReference>
<protein>
    <submittedName>
        <fullName evidence="3">Sulfatase</fullName>
    </submittedName>
</protein>